<gene>
    <name evidence="1" type="ORF">GFB69_13175</name>
</gene>
<dbReference type="SUPFAM" id="SSF47598">
    <property type="entry name" value="Ribbon-helix-helix"/>
    <property type="match status" value="1"/>
</dbReference>
<dbReference type="AlphaFoldDB" id="A0A6G1T6K6"/>
<dbReference type="InterPro" id="IPR013321">
    <property type="entry name" value="Arc_rbn_hlx_hlx"/>
</dbReference>
<organism evidence="1 2">
    <name type="scientific">Acidianus ambivalens</name>
    <name type="common">Desulfurolobus ambivalens</name>
    <dbReference type="NCBI Taxonomy" id="2283"/>
    <lineage>
        <taxon>Archaea</taxon>
        <taxon>Thermoproteota</taxon>
        <taxon>Thermoprotei</taxon>
        <taxon>Sulfolobales</taxon>
        <taxon>Sulfolobaceae</taxon>
        <taxon>Acidianus</taxon>
    </lineage>
</organism>
<dbReference type="Gene3D" id="1.10.1220.10">
    <property type="entry name" value="Met repressor-like"/>
    <property type="match status" value="1"/>
</dbReference>
<dbReference type="NCBIfam" id="NF041793">
    <property type="entry name" value="ORF56"/>
    <property type="match status" value="1"/>
</dbReference>
<protein>
    <recommendedName>
        <fullName evidence="3">Ribbon-helix-helix domain-containing protein</fullName>
    </recommendedName>
</protein>
<accession>A0A6G1T6K6</accession>
<evidence type="ECO:0000313" key="2">
    <source>
        <dbReference type="Proteomes" id="UP000474054"/>
    </source>
</evidence>
<dbReference type="GO" id="GO:0006355">
    <property type="term" value="P:regulation of DNA-templated transcription"/>
    <property type="evidence" value="ECO:0007669"/>
    <property type="project" value="InterPro"/>
</dbReference>
<evidence type="ECO:0000313" key="1">
    <source>
        <dbReference type="EMBL" id="MQL56611.1"/>
    </source>
</evidence>
<dbReference type="RefSeq" id="WP_152943590.1">
    <property type="nucleotide sequence ID" value="NZ_WHYS01000008.1"/>
</dbReference>
<comment type="caution">
    <text evidence="1">The sequence shown here is derived from an EMBL/GenBank/DDBJ whole genome shotgun (WGS) entry which is preliminary data.</text>
</comment>
<sequence>MGRPHKLLSGIKLGFYIPLEWHDQLMEIAKEKNIPLSDLCRIILKEYLDNYEKQKRGIKKK</sequence>
<proteinExistence type="predicted"/>
<dbReference type="EMBL" id="WHYS01000008">
    <property type="protein sequence ID" value="MQL56611.1"/>
    <property type="molecule type" value="Genomic_DNA"/>
</dbReference>
<evidence type="ECO:0008006" key="3">
    <source>
        <dbReference type="Google" id="ProtNLM"/>
    </source>
</evidence>
<reference evidence="1 2" key="1">
    <citation type="submission" date="2019-10" db="EMBL/GenBank/DDBJ databases">
        <title>Comparative genomics of sulfur disproportionating microorganisms.</title>
        <authorList>
            <person name="Ward L.M."/>
            <person name="Bertran E."/>
            <person name="Johnston D."/>
        </authorList>
    </citation>
    <scope>NUCLEOTIDE SEQUENCE [LARGE SCALE GENOMIC DNA]</scope>
    <source>
        <strain evidence="1 2">DSM 3772</strain>
    </source>
</reference>
<dbReference type="InterPro" id="IPR010985">
    <property type="entry name" value="Ribbon_hlx_hlx"/>
</dbReference>
<dbReference type="Proteomes" id="UP000474054">
    <property type="component" value="Unassembled WGS sequence"/>
</dbReference>
<name>A0A6G1T6K6_ACIAM</name>